<protein>
    <submittedName>
        <fullName evidence="6">MerR family transcriptional regulator</fullName>
    </submittedName>
</protein>
<keyword evidence="1" id="KW-0678">Repressor</keyword>
<evidence type="ECO:0000256" key="4">
    <source>
        <dbReference type="ARBA" id="ARBA00023163"/>
    </source>
</evidence>
<dbReference type="RefSeq" id="WP_281837847.1">
    <property type="nucleotide sequence ID" value="NZ_BSDY01000037.1"/>
</dbReference>
<reference evidence="6" key="1">
    <citation type="submission" date="2022-12" db="EMBL/GenBank/DDBJ databases">
        <title>Reference genome sequencing for broad-spectrum identification of bacterial and archaeal isolates by mass spectrometry.</title>
        <authorList>
            <person name="Sekiguchi Y."/>
            <person name="Tourlousse D.M."/>
        </authorList>
    </citation>
    <scope>NUCLEOTIDE SEQUENCE</scope>
    <source>
        <strain evidence="6">10succ1</strain>
    </source>
</reference>
<dbReference type="Pfam" id="PF06445">
    <property type="entry name" value="GyrI-like"/>
    <property type="match status" value="1"/>
</dbReference>
<dbReference type="Gene3D" id="1.10.1660.10">
    <property type="match status" value="1"/>
</dbReference>
<dbReference type="InterPro" id="IPR000551">
    <property type="entry name" value="MerR-type_HTH_dom"/>
</dbReference>
<dbReference type="Pfam" id="PF13411">
    <property type="entry name" value="MerR_1"/>
    <property type="match status" value="1"/>
</dbReference>
<keyword evidence="7" id="KW-1185">Reference proteome</keyword>
<dbReference type="PANTHER" id="PTHR30204">
    <property type="entry name" value="REDOX-CYCLING DRUG-SENSING TRANSCRIPTIONAL ACTIVATOR SOXR"/>
    <property type="match status" value="1"/>
</dbReference>
<keyword evidence="4" id="KW-0804">Transcription</keyword>
<feature type="domain" description="HTH merR-type" evidence="5">
    <location>
        <begin position="4"/>
        <end position="74"/>
    </location>
</feature>
<evidence type="ECO:0000313" key="7">
    <source>
        <dbReference type="Proteomes" id="UP001144471"/>
    </source>
</evidence>
<dbReference type="PANTHER" id="PTHR30204:SF69">
    <property type="entry name" value="MERR-FAMILY TRANSCRIPTIONAL REGULATOR"/>
    <property type="match status" value="1"/>
</dbReference>
<comment type="caution">
    <text evidence="6">The sequence shown here is derived from an EMBL/GenBank/DDBJ whole genome shotgun (WGS) entry which is preliminary data.</text>
</comment>
<dbReference type="SMART" id="SM00422">
    <property type="entry name" value="HTH_MERR"/>
    <property type="match status" value="1"/>
</dbReference>
<accession>A0A9W6LPA2</accession>
<evidence type="ECO:0000256" key="3">
    <source>
        <dbReference type="ARBA" id="ARBA00023125"/>
    </source>
</evidence>
<dbReference type="InterPro" id="IPR047057">
    <property type="entry name" value="MerR_fam"/>
</dbReference>
<evidence type="ECO:0000313" key="6">
    <source>
        <dbReference type="EMBL" id="GLI58171.1"/>
    </source>
</evidence>
<proteinExistence type="predicted"/>
<name>A0A9W6LPA2_9FUSO</name>
<organism evidence="6 7">
    <name type="scientific">Propionigenium maris DSM 9537</name>
    <dbReference type="NCBI Taxonomy" id="1123000"/>
    <lineage>
        <taxon>Bacteria</taxon>
        <taxon>Fusobacteriati</taxon>
        <taxon>Fusobacteriota</taxon>
        <taxon>Fusobacteriia</taxon>
        <taxon>Fusobacteriales</taxon>
        <taxon>Fusobacteriaceae</taxon>
        <taxon>Propionigenium</taxon>
    </lineage>
</organism>
<dbReference type="Gene3D" id="3.20.80.10">
    <property type="entry name" value="Regulatory factor, effector binding domain"/>
    <property type="match status" value="1"/>
</dbReference>
<dbReference type="AlphaFoldDB" id="A0A9W6LPA2"/>
<dbReference type="PROSITE" id="PS50937">
    <property type="entry name" value="HTH_MERR_2"/>
    <property type="match status" value="1"/>
</dbReference>
<dbReference type="SUPFAM" id="SSF55136">
    <property type="entry name" value="Probable bacterial effector-binding domain"/>
    <property type="match status" value="1"/>
</dbReference>
<evidence type="ECO:0000256" key="2">
    <source>
        <dbReference type="ARBA" id="ARBA00023015"/>
    </source>
</evidence>
<dbReference type="GO" id="GO:0003677">
    <property type="term" value="F:DNA binding"/>
    <property type="evidence" value="ECO:0007669"/>
    <property type="project" value="UniProtKB-KW"/>
</dbReference>
<dbReference type="InterPro" id="IPR011256">
    <property type="entry name" value="Reg_factor_effector_dom_sf"/>
</dbReference>
<dbReference type="GO" id="GO:0003700">
    <property type="term" value="F:DNA-binding transcription factor activity"/>
    <property type="evidence" value="ECO:0007669"/>
    <property type="project" value="InterPro"/>
</dbReference>
<evidence type="ECO:0000256" key="1">
    <source>
        <dbReference type="ARBA" id="ARBA00022491"/>
    </source>
</evidence>
<dbReference type="InterPro" id="IPR009061">
    <property type="entry name" value="DNA-bd_dom_put_sf"/>
</dbReference>
<keyword evidence="3" id="KW-0238">DNA-binding</keyword>
<dbReference type="EMBL" id="BSDY01000037">
    <property type="protein sequence ID" value="GLI58171.1"/>
    <property type="molecule type" value="Genomic_DNA"/>
</dbReference>
<evidence type="ECO:0000259" key="5">
    <source>
        <dbReference type="PROSITE" id="PS50937"/>
    </source>
</evidence>
<keyword evidence="2" id="KW-0805">Transcription regulation</keyword>
<dbReference type="InterPro" id="IPR029442">
    <property type="entry name" value="GyrI-like"/>
</dbReference>
<dbReference type="Proteomes" id="UP001144471">
    <property type="component" value="Unassembled WGS sequence"/>
</dbReference>
<dbReference type="SUPFAM" id="SSF46955">
    <property type="entry name" value="Putative DNA-binding domain"/>
    <property type="match status" value="1"/>
</dbReference>
<sequence length="273" mass="32280">MKKKYKITEVAKIFDISRQTLIYYDKIGLFKPKYIDEENSYRYYVEEQFFQLRFIMVLKRAGFSLSEIKDYTKTRSPEESLEYLEEKERSVTEKIIALEASRDMIRAKISEARNITLEEGGKMEFIELQGKRAFMVDLGETFSFEEYDRAFHYLDDMMKRLGVDENEYVEEITKDCVEEKDYMGIKNLGFFIPDNFEKIEGERRIGGGTYATFLHRDLWMNIGESYEKMVDFLEGEGYEMVGDPIEVFKSVSVHLGKGEVTRVRIYIPVKKTE</sequence>
<gene>
    <name evidence="6" type="ORF">PM10SUCC1_36850</name>
</gene>